<dbReference type="KEGG" id="scas:SACC_07890"/>
<accession>A0AAQ4CPP1</accession>
<protein>
    <submittedName>
        <fullName evidence="1">Uncharacterized protein</fullName>
    </submittedName>
</protein>
<sequence length="128" mass="14676">MEVLLENSKSKSGKHMLRSLIFKVINGDISQVDLPGKKVTPTYKIGEAKIVNIPSNGIYIYIYLLRNLKGRVIGKVIVFDNGRPVLVMKYRKLKLKLIDGEEKYSIHVKKVFEKLKIPVKKINVRKVI</sequence>
<reference evidence="1 2" key="1">
    <citation type="journal article" date="2022" name="Microbiol. Resour. Announc.">
        <title>Complete Genome Sequence of the Hyperthermophilic and Acidophilic Archaeon Saccharolobus caldissimus Strain HS-3T.</title>
        <authorList>
            <person name="Sakai H.D."/>
            <person name="Kurosawa N."/>
        </authorList>
    </citation>
    <scope>NUCLEOTIDE SEQUENCE [LARGE SCALE GENOMIC DNA]</scope>
    <source>
        <strain evidence="1 2">JCM32116</strain>
    </source>
</reference>
<organism evidence="1 2">
    <name type="scientific">Saccharolobus caldissimus</name>
    <dbReference type="NCBI Taxonomy" id="1702097"/>
    <lineage>
        <taxon>Archaea</taxon>
        <taxon>Thermoproteota</taxon>
        <taxon>Thermoprotei</taxon>
        <taxon>Sulfolobales</taxon>
        <taxon>Sulfolobaceae</taxon>
        <taxon>Saccharolobus</taxon>
    </lineage>
</organism>
<dbReference type="RefSeq" id="WP_229571743.1">
    <property type="nucleotide sequence ID" value="NZ_AP025226.1"/>
</dbReference>
<dbReference type="GeneID" id="68865528"/>
<evidence type="ECO:0000313" key="2">
    <source>
        <dbReference type="Proteomes" id="UP001319921"/>
    </source>
</evidence>
<dbReference type="EMBL" id="AP025226">
    <property type="protein sequence ID" value="BDB97772.1"/>
    <property type="molecule type" value="Genomic_DNA"/>
</dbReference>
<proteinExistence type="predicted"/>
<evidence type="ECO:0000313" key="1">
    <source>
        <dbReference type="EMBL" id="BDB97772.1"/>
    </source>
</evidence>
<keyword evidence="2" id="KW-1185">Reference proteome</keyword>
<gene>
    <name evidence="1" type="ORF">SACC_07890</name>
</gene>
<dbReference type="AlphaFoldDB" id="A0AAQ4CPP1"/>
<dbReference type="Proteomes" id="UP001319921">
    <property type="component" value="Chromosome"/>
</dbReference>
<name>A0AAQ4CPP1_9CREN</name>